<sequence>MRNVIRFLLIRNASACGFRRQIIEAHDLVPSDDLVFPQMKEYLSGTWFPSDDEVKAVAKNLLNEKAYDFYHAVMNKLVHKSDKCLNRLGDYV</sequence>
<name>A0A4Y2ETK7_ARAVE</name>
<protein>
    <submittedName>
        <fullName evidence="1">Uncharacterized protein</fullName>
    </submittedName>
</protein>
<organism evidence="1 2">
    <name type="scientific">Araneus ventricosus</name>
    <name type="common">Orbweaver spider</name>
    <name type="synonym">Epeira ventricosa</name>
    <dbReference type="NCBI Taxonomy" id="182803"/>
    <lineage>
        <taxon>Eukaryota</taxon>
        <taxon>Metazoa</taxon>
        <taxon>Ecdysozoa</taxon>
        <taxon>Arthropoda</taxon>
        <taxon>Chelicerata</taxon>
        <taxon>Arachnida</taxon>
        <taxon>Araneae</taxon>
        <taxon>Araneomorphae</taxon>
        <taxon>Entelegynae</taxon>
        <taxon>Araneoidea</taxon>
        <taxon>Araneidae</taxon>
        <taxon>Araneus</taxon>
    </lineage>
</organism>
<dbReference type="Gene3D" id="3.30.420.10">
    <property type="entry name" value="Ribonuclease H-like superfamily/Ribonuclease H"/>
    <property type="match status" value="1"/>
</dbReference>
<dbReference type="AlphaFoldDB" id="A0A4Y2ETK7"/>
<comment type="caution">
    <text evidence="1">The sequence shown here is derived from an EMBL/GenBank/DDBJ whole genome shotgun (WGS) entry which is preliminary data.</text>
</comment>
<evidence type="ECO:0000313" key="2">
    <source>
        <dbReference type="Proteomes" id="UP000499080"/>
    </source>
</evidence>
<dbReference type="OrthoDB" id="10042427at2759"/>
<reference evidence="1 2" key="1">
    <citation type="journal article" date="2019" name="Sci. Rep.">
        <title>Orb-weaving spider Araneus ventricosus genome elucidates the spidroin gene catalogue.</title>
        <authorList>
            <person name="Kono N."/>
            <person name="Nakamura H."/>
            <person name="Ohtoshi R."/>
            <person name="Moran D.A.P."/>
            <person name="Shinohara A."/>
            <person name="Yoshida Y."/>
            <person name="Fujiwara M."/>
            <person name="Mori M."/>
            <person name="Tomita M."/>
            <person name="Arakawa K."/>
        </authorList>
    </citation>
    <scope>NUCLEOTIDE SEQUENCE [LARGE SCALE GENOMIC DNA]</scope>
</reference>
<dbReference type="InterPro" id="IPR036397">
    <property type="entry name" value="RNaseH_sf"/>
</dbReference>
<dbReference type="GO" id="GO:0003676">
    <property type="term" value="F:nucleic acid binding"/>
    <property type="evidence" value="ECO:0007669"/>
    <property type="project" value="InterPro"/>
</dbReference>
<evidence type="ECO:0000313" key="1">
    <source>
        <dbReference type="EMBL" id="GBM31366.1"/>
    </source>
</evidence>
<gene>
    <name evidence="1" type="ORF">AVEN_99589_1</name>
</gene>
<dbReference type="Proteomes" id="UP000499080">
    <property type="component" value="Unassembled WGS sequence"/>
</dbReference>
<keyword evidence="2" id="KW-1185">Reference proteome</keyword>
<accession>A0A4Y2ETK7</accession>
<dbReference type="EMBL" id="BGPR01000682">
    <property type="protein sequence ID" value="GBM31366.1"/>
    <property type="molecule type" value="Genomic_DNA"/>
</dbReference>
<proteinExistence type="predicted"/>